<evidence type="ECO:0000256" key="6">
    <source>
        <dbReference type="ARBA" id="ARBA00022617"/>
    </source>
</evidence>
<evidence type="ECO:0000256" key="1">
    <source>
        <dbReference type="ARBA" id="ARBA00001971"/>
    </source>
</evidence>
<keyword evidence="16" id="KW-1185">Reference proteome</keyword>
<dbReference type="SUPFAM" id="SSF48264">
    <property type="entry name" value="Cytochrome P450"/>
    <property type="match status" value="1"/>
</dbReference>
<evidence type="ECO:0000256" key="4">
    <source>
        <dbReference type="ARBA" id="ARBA00004406"/>
    </source>
</evidence>
<protein>
    <recommendedName>
        <fullName evidence="17">Cytochrome P450</fullName>
    </recommendedName>
</protein>
<dbReference type="Pfam" id="PF00067">
    <property type="entry name" value="p450"/>
    <property type="match status" value="1"/>
</dbReference>
<evidence type="ECO:0000256" key="7">
    <source>
        <dbReference type="ARBA" id="ARBA00022723"/>
    </source>
</evidence>
<dbReference type="EMBL" id="OW152827">
    <property type="protein sequence ID" value="CAH2043084.1"/>
    <property type="molecule type" value="Genomic_DNA"/>
</dbReference>
<evidence type="ECO:0008006" key="17">
    <source>
        <dbReference type="Google" id="ProtNLM"/>
    </source>
</evidence>
<dbReference type="Proteomes" id="UP000837857">
    <property type="component" value="Chromosome 15"/>
</dbReference>
<keyword evidence="11" id="KW-0408">Iron</keyword>
<comment type="function">
    <text evidence="2">May be involved in the metabolism of insect hormones and in the breakdown of synthetic insecticides.</text>
</comment>
<evidence type="ECO:0000256" key="9">
    <source>
        <dbReference type="ARBA" id="ARBA00022848"/>
    </source>
</evidence>
<organism evidence="15 16">
    <name type="scientific">Iphiclides podalirius</name>
    <name type="common">scarce swallowtail</name>
    <dbReference type="NCBI Taxonomy" id="110791"/>
    <lineage>
        <taxon>Eukaryota</taxon>
        <taxon>Metazoa</taxon>
        <taxon>Ecdysozoa</taxon>
        <taxon>Arthropoda</taxon>
        <taxon>Hexapoda</taxon>
        <taxon>Insecta</taxon>
        <taxon>Pterygota</taxon>
        <taxon>Neoptera</taxon>
        <taxon>Endopterygota</taxon>
        <taxon>Lepidoptera</taxon>
        <taxon>Glossata</taxon>
        <taxon>Ditrysia</taxon>
        <taxon>Papilionoidea</taxon>
        <taxon>Papilionidae</taxon>
        <taxon>Papilioninae</taxon>
        <taxon>Iphiclides</taxon>
    </lineage>
</organism>
<evidence type="ECO:0000256" key="10">
    <source>
        <dbReference type="ARBA" id="ARBA00023002"/>
    </source>
</evidence>
<feature type="compositionally biased region" description="Low complexity" evidence="14">
    <location>
        <begin position="153"/>
        <end position="169"/>
    </location>
</feature>
<gene>
    <name evidence="15" type="ORF">IPOD504_LOCUS4140</name>
</gene>
<keyword evidence="6" id="KW-0349">Heme</keyword>
<dbReference type="PANTHER" id="PTHR24291:SF189">
    <property type="entry name" value="CYTOCHROME P450 4C3-RELATED"/>
    <property type="match status" value="1"/>
</dbReference>
<keyword evidence="13" id="KW-0472">Membrane</keyword>
<evidence type="ECO:0000256" key="14">
    <source>
        <dbReference type="SAM" id="MobiDB-lite"/>
    </source>
</evidence>
<comment type="cofactor">
    <cofactor evidence="1">
        <name>heme</name>
        <dbReference type="ChEBI" id="CHEBI:30413"/>
    </cofactor>
</comment>
<evidence type="ECO:0000313" key="15">
    <source>
        <dbReference type="EMBL" id="CAH2043084.1"/>
    </source>
</evidence>
<evidence type="ECO:0000256" key="12">
    <source>
        <dbReference type="ARBA" id="ARBA00023033"/>
    </source>
</evidence>
<dbReference type="InterPro" id="IPR050196">
    <property type="entry name" value="Cytochrome_P450_Monoox"/>
</dbReference>
<evidence type="ECO:0000256" key="2">
    <source>
        <dbReference type="ARBA" id="ARBA00003690"/>
    </source>
</evidence>
<keyword evidence="8" id="KW-0256">Endoplasmic reticulum</keyword>
<evidence type="ECO:0000256" key="11">
    <source>
        <dbReference type="ARBA" id="ARBA00023004"/>
    </source>
</evidence>
<evidence type="ECO:0000256" key="8">
    <source>
        <dbReference type="ARBA" id="ARBA00022824"/>
    </source>
</evidence>
<sequence>MIESFQETFNNHSRRLVESLKAECNGAPLDIQYKYLAKTTFRAACGYTSKDCRKSAALFLDVLLELMETDSTLTEERIKHAVTRILLAGHETTASALNFIFLMLGCNLDVQRKLHEDRHESNTNSPRREPRRDLIKYIKGDREALCALKERTTANSTATSTTSASGVES</sequence>
<keyword evidence="9" id="KW-0492">Microsome</keyword>
<feature type="non-terminal residue" evidence="15">
    <location>
        <position position="169"/>
    </location>
</feature>
<evidence type="ECO:0000313" key="16">
    <source>
        <dbReference type="Proteomes" id="UP000837857"/>
    </source>
</evidence>
<comment type="subcellular location">
    <subcellularLocation>
        <location evidence="4">Endoplasmic reticulum membrane</location>
        <topology evidence="4">Peripheral membrane protein</topology>
    </subcellularLocation>
    <subcellularLocation>
        <location evidence="3">Microsome membrane</location>
        <topology evidence="3">Peripheral membrane protein</topology>
    </subcellularLocation>
</comment>
<evidence type="ECO:0000256" key="3">
    <source>
        <dbReference type="ARBA" id="ARBA00004174"/>
    </source>
</evidence>
<proteinExistence type="inferred from homology"/>
<keyword evidence="10" id="KW-0560">Oxidoreductase</keyword>
<feature type="region of interest" description="Disordered" evidence="14">
    <location>
        <begin position="150"/>
        <end position="169"/>
    </location>
</feature>
<accession>A0ABN8I1V4</accession>
<dbReference type="PANTHER" id="PTHR24291">
    <property type="entry name" value="CYTOCHROME P450 FAMILY 4"/>
    <property type="match status" value="1"/>
</dbReference>
<keyword evidence="12" id="KW-0503">Monooxygenase</keyword>
<name>A0ABN8I1V4_9NEOP</name>
<comment type="similarity">
    <text evidence="5">Belongs to the cytochrome P450 family.</text>
</comment>
<evidence type="ECO:0000256" key="5">
    <source>
        <dbReference type="ARBA" id="ARBA00010617"/>
    </source>
</evidence>
<dbReference type="Gene3D" id="1.10.630.10">
    <property type="entry name" value="Cytochrome P450"/>
    <property type="match status" value="1"/>
</dbReference>
<keyword evidence="7" id="KW-0479">Metal-binding</keyword>
<evidence type="ECO:0000256" key="13">
    <source>
        <dbReference type="ARBA" id="ARBA00023136"/>
    </source>
</evidence>
<dbReference type="InterPro" id="IPR001128">
    <property type="entry name" value="Cyt_P450"/>
</dbReference>
<dbReference type="InterPro" id="IPR036396">
    <property type="entry name" value="Cyt_P450_sf"/>
</dbReference>
<reference evidence="15" key="1">
    <citation type="submission" date="2022-03" db="EMBL/GenBank/DDBJ databases">
        <authorList>
            <person name="Martin H S."/>
        </authorList>
    </citation>
    <scope>NUCLEOTIDE SEQUENCE</scope>
</reference>